<evidence type="ECO:0000313" key="1">
    <source>
        <dbReference type="EMBL" id="GAA1528263.1"/>
    </source>
</evidence>
<evidence type="ECO:0000313" key="2">
    <source>
        <dbReference type="Proteomes" id="UP001501791"/>
    </source>
</evidence>
<keyword evidence="2" id="KW-1185">Reference proteome</keyword>
<dbReference type="Proteomes" id="UP001501791">
    <property type="component" value="Unassembled WGS sequence"/>
</dbReference>
<proteinExistence type="predicted"/>
<protein>
    <submittedName>
        <fullName evidence="1">Uncharacterized protein</fullName>
    </submittedName>
</protein>
<reference evidence="2" key="1">
    <citation type="journal article" date="2019" name="Int. J. Syst. Evol. Microbiol.">
        <title>The Global Catalogue of Microorganisms (GCM) 10K type strain sequencing project: providing services to taxonomists for standard genome sequencing and annotation.</title>
        <authorList>
            <consortium name="The Broad Institute Genomics Platform"/>
            <consortium name="The Broad Institute Genome Sequencing Center for Infectious Disease"/>
            <person name="Wu L."/>
            <person name="Ma J."/>
        </authorList>
    </citation>
    <scope>NUCLEOTIDE SEQUENCE [LARGE SCALE GENOMIC DNA]</scope>
    <source>
        <strain evidence="2">JCM 13319</strain>
    </source>
</reference>
<sequence length="65" mass="7022">MFCESQQGTRVGEQHRGVENVSVDMCGHEDPCGVSTAEIRVLTSPDLGLVSTNYCQPIPESVPTE</sequence>
<organism evidence="1 2">
    <name type="scientific">Brevibacterium picturae</name>
    <dbReference type="NCBI Taxonomy" id="260553"/>
    <lineage>
        <taxon>Bacteria</taxon>
        <taxon>Bacillati</taxon>
        <taxon>Actinomycetota</taxon>
        <taxon>Actinomycetes</taxon>
        <taxon>Micrococcales</taxon>
        <taxon>Brevibacteriaceae</taxon>
        <taxon>Brevibacterium</taxon>
    </lineage>
</organism>
<name>A0ABP4LNQ5_9MICO</name>
<dbReference type="EMBL" id="BAAALY010000001">
    <property type="protein sequence ID" value="GAA1528263.1"/>
    <property type="molecule type" value="Genomic_DNA"/>
</dbReference>
<accession>A0ABP4LNQ5</accession>
<gene>
    <name evidence="1" type="ORF">GCM10009691_00140</name>
</gene>
<comment type="caution">
    <text evidence="1">The sequence shown here is derived from an EMBL/GenBank/DDBJ whole genome shotgun (WGS) entry which is preliminary data.</text>
</comment>